<comment type="caution">
    <text evidence="1">The sequence shown here is derived from an EMBL/GenBank/DDBJ whole genome shotgun (WGS) entry which is preliminary data.</text>
</comment>
<dbReference type="Gene3D" id="3.40.50.1820">
    <property type="entry name" value="alpha/beta hydrolase"/>
    <property type="match status" value="1"/>
</dbReference>
<dbReference type="Proteomes" id="UP001595776">
    <property type="component" value="Unassembled WGS sequence"/>
</dbReference>
<proteinExistence type="predicted"/>
<dbReference type="PANTHER" id="PTHR43689:SF8">
    <property type="entry name" value="ALPHA_BETA-HYDROLASES SUPERFAMILY PROTEIN"/>
    <property type="match status" value="1"/>
</dbReference>
<gene>
    <name evidence="1" type="ORF">ACFO5Q_03195</name>
</gene>
<dbReference type="RefSeq" id="WP_068147895.1">
    <property type="nucleotide sequence ID" value="NZ_JBHSCR010000001.1"/>
</dbReference>
<organism evidence="1 2">
    <name type="scientific">Kordiimonas lipolytica</name>
    <dbReference type="NCBI Taxonomy" id="1662421"/>
    <lineage>
        <taxon>Bacteria</taxon>
        <taxon>Pseudomonadati</taxon>
        <taxon>Pseudomonadota</taxon>
        <taxon>Alphaproteobacteria</taxon>
        <taxon>Kordiimonadales</taxon>
        <taxon>Kordiimonadaceae</taxon>
        <taxon>Kordiimonas</taxon>
    </lineage>
</organism>
<keyword evidence="2" id="KW-1185">Reference proteome</keyword>
<protein>
    <submittedName>
        <fullName evidence="1">Dienelactone hydrolase family protein</fullName>
        <ecNumber evidence="1">3.1.-.-</ecNumber>
    </submittedName>
</protein>
<dbReference type="EC" id="3.1.-.-" evidence="1"/>
<dbReference type="GO" id="GO:0016787">
    <property type="term" value="F:hydrolase activity"/>
    <property type="evidence" value="ECO:0007669"/>
    <property type="project" value="UniProtKB-KW"/>
</dbReference>
<keyword evidence="1" id="KW-0378">Hydrolase</keyword>
<sequence length="231" mass="25535">MPTLHDQLQDQIHDLRIDIPLATVALEGRLTIPGEARQIAIFAHGSGSSRFSPRNWYVAEIFHQQHIATLLTDLLTEKEGREDQMTFKLRFDITLLADRLVQIGHWVKTNDRTKHLERAFFGSSTGAAAALIAAAESPDNVTSIVSRGGRPDLAGEYLPHVKAPTLLIVGGDDRQVLDLNEQALARLNDRSDIHVVPGAGHLFEEHGALDKVAHLAADWIKHHSGTRHEIS</sequence>
<dbReference type="SUPFAM" id="SSF53474">
    <property type="entry name" value="alpha/beta-Hydrolases"/>
    <property type="match status" value="1"/>
</dbReference>
<dbReference type="InterPro" id="IPR029058">
    <property type="entry name" value="AB_hydrolase_fold"/>
</dbReference>
<name>A0ABV8U6M5_9PROT</name>
<evidence type="ECO:0000313" key="1">
    <source>
        <dbReference type="EMBL" id="MFC4346847.1"/>
    </source>
</evidence>
<evidence type="ECO:0000313" key="2">
    <source>
        <dbReference type="Proteomes" id="UP001595776"/>
    </source>
</evidence>
<reference evidence="2" key="1">
    <citation type="journal article" date="2019" name="Int. J. Syst. Evol. Microbiol.">
        <title>The Global Catalogue of Microorganisms (GCM) 10K type strain sequencing project: providing services to taxonomists for standard genome sequencing and annotation.</title>
        <authorList>
            <consortium name="The Broad Institute Genomics Platform"/>
            <consortium name="The Broad Institute Genome Sequencing Center for Infectious Disease"/>
            <person name="Wu L."/>
            <person name="Ma J."/>
        </authorList>
    </citation>
    <scope>NUCLEOTIDE SEQUENCE [LARGE SCALE GENOMIC DNA]</scope>
    <source>
        <strain evidence="2">CGMCC 1.15304</strain>
    </source>
</reference>
<dbReference type="PANTHER" id="PTHR43689">
    <property type="entry name" value="HYDROLASE"/>
    <property type="match status" value="1"/>
</dbReference>
<dbReference type="EMBL" id="JBHSCR010000001">
    <property type="protein sequence ID" value="MFC4346847.1"/>
    <property type="molecule type" value="Genomic_DNA"/>
</dbReference>
<accession>A0ABV8U6M5</accession>